<feature type="compositionally biased region" description="Polar residues" evidence="1">
    <location>
        <begin position="78"/>
        <end position="88"/>
    </location>
</feature>
<sequence length="915" mass="97568">MWIQQVFGTILVPLLTLQQITAVVNNGGKVEESSIGNITKQNDSVSGEGSNLVDSSPISDSLAESSDLQNRREAPHIPNNSYGAPIPSNTYGSPLNSYSPPTQNNLALPIPVYGTPDVISNFIYPAPPPDIPPPAPFSSHSYGAPQIHPTKLFPHLKLNTHFSRPHKLLPKPVYGPPQFTFPVRPHYGPPFKHSINFHKFKHSVKHPKPIYGPPKSVYIPHKHTFTYGVPQIYSPPIPLGGPPKTLYGPPPTIKYGAPPDPIPHAPPPGIPAPPTPPDIKYDGWQPIPGLVSRPPSGSYGSPEVQHVDAQQYSVDLIPPPSQSYSNPSGVKDSYNAPLNTVTGSGGIISSSGVDHDSYNAPLNTFTGSDGIISSSSVDDDGRGIGTSAEKENVSVIKSIGYEIISMPGIGGVTSYSTAPLAYTSDSYNLQGGVEGLSNSISSSSETSLSGSNSIGLVPPSGVYGVPPNGMYGTPIIQNNINLNPPKNQAVFSDHVSTGFVDLSSLSIPQKDAHINVANVYQAPPIPNLAEVEPSKPSTLYTLPTINPTSFQSFAHSSSSEGFNVDVNSAFNYNNLNIVPLTSYTAPLSVVDGSYGLPHPHVQTSFATNSELNNFAINHASPVAAPYIAYQSAGHDCSQKSLPLPQLSFGVPAANSYTASLASLNTNIAGAHQGSISGISYGVPDLQTAYSQKTNIVINSTDTQVQQQGRSNSDSRSNQILESVPEGSELVKSQSVDLNTIPLKGALGSYTLQIQSADGGESRIPHNQVLNDGLLQSILNAIEQPQENAATILTQPLLHLQQIPPKVQQGQDFPYQSNTDKNSNTKNIIVTPPPLQRNVLEGLHNIGSEFVQLQGENPAIDSNEVALYFNNNQFTNSNENIIRNAPQYEGTMAFTSEGNSSYVYEDAKPRSAGIRM</sequence>
<proteinExistence type="predicted"/>
<name>A0AAN7V956_9COLE</name>
<dbReference type="EMBL" id="JAVRBK010000009">
    <property type="protein sequence ID" value="KAK5639584.1"/>
    <property type="molecule type" value="Genomic_DNA"/>
</dbReference>
<feature type="chain" id="PRO_5042977977" evidence="2">
    <location>
        <begin position="23"/>
        <end position="915"/>
    </location>
</feature>
<protein>
    <submittedName>
        <fullName evidence="3">Uncharacterized protein</fullName>
    </submittedName>
</protein>
<dbReference type="AlphaFoldDB" id="A0AAN7V956"/>
<feature type="signal peptide" evidence="2">
    <location>
        <begin position="1"/>
        <end position="22"/>
    </location>
</feature>
<dbReference type="Proteomes" id="UP001329430">
    <property type="component" value="Chromosome 9"/>
</dbReference>
<evidence type="ECO:0000256" key="1">
    <source>
        <dbReference type="SAM" id="MobiDB-lite"/>
    </source>
</evidence>
<evidence type="ECO:0000313" key="4">
    <source>
        <dbReference type="Proteomes" id="UP001329430"/>
    </source>
</evidence>
<reference evidence="3 4" key="1">
    <citation type="journal article" date="2024" name="Insects">
        <title>An Improved Chromosome-Level Genome Assembly of the Firefly Pyrocoelia pectoralis.</title>
        <authorList>
            <person name="Fu X."/>
            <person name="Meyer-Rochow V.B."/>
            <person name="Ballantyne L."/>
            <person name="Zhu X."/>
        </authorList>
    </citation>
    <scope>NUCLEOTIDE SEQUENCE [LARGE SCALE GENOMIC DNA]</scope>
    <source>
        <strain evidence="3">XCY_ONT2</strain>
    </source>
</reference>
<feature type="region of interest" description="Disordered" evidence="1">
    <location>
        <begin position="40"/>
        <end position="88"/>
    </location>
</feature>
<feature type="compositionally biased region" description="Polar residues" evidence="1">
    <location>
        <begin position="40"/>
        <end position="68"/>
    </location>
</feature>
<organism evidence="3 4">
    <name type="scientific">Pyrocoelia pectoralis</name>
    <dbReference type="NCBI Taxonomy" id="417401"/>
    <lineage>
        <taxon>Eukaryota</taxon>
        <taxon>Metazoa</taxon>
        <taxon>Ecdysozoa</taxon>
        <taxon>Arthropoda</taxon>
        <taxon>Hexapoda</taxon>
        <taxon>Insecta</taxon>
        <taxon>Pterygota</taxon>
        <taxon>Neoptera</taxon>
        <taxon>Endopterygota</taxon>
        <taxon>Coleoptera</taxon>
        <taxon>Polyphaga</taxon>
        <taxon>Elateriformia</taxon>
        <taxon>Elateroidea</taxon>
        <taxon>Lampyridae</taxon>
        <taxon>Lampyrinae</taxon>
        <taxon>Pyrocoelia</taxon>
    </lineage>
</organism>
<comment type="caution">
    <text evidence="3">The sequence shown here is derived from an EMBL/GenBank/DDBJ whole genome shotgun (WGS) entry which is preliminary data.</text>
</comment>
<gene>
    <name evidence="3" type="ORF">RI129_012076</name>
</gene>
<keyword evidence="2" id="KW-0732">Signal</keyword>
<accession>A0AAN7V956</accession>
<evidence type="ECO:0000313" key="3">
    <source>
        <dbReference type="EMBL" id="KAK5639584.1"/>
    </source>
</evidence>
<keyword evidence="4" id="KW-1185">Reference proteome</keyword>
<evidence type="ECO:0000256" key="2">
    <source>
        <dbReference type="SAM" id="SignalP"/>
    </source>
</evidence>